<feature type="region of interest" description="Disordered" evidence="1">
    <location>
        <begin position="255"/>
        <end position="284"/>
    </location>
</feature>
<organism evidence="2 3">
    <name type="scientific">Dothidotthia symphoricarpi CBS 119687</name>
    <dbReference type="NCBI Taxonomy" id="1392245"/>
    <lineage>
        <taxon>Eukaryota</taxon>
        <taxon>Fungi</taxon>
        <taxon>Dikarya</taxon>
        <taxon>Ascomycota</taxon>
        <taxon>Pezizomycotina</taxon>
        <taxon>Dothideomycetes</taxon>
        <taxon>Pleosporomycetidae</taxon>
        <taxon>Pleosporales</taxon>
        <taxon>Dothidotthiaceae</taxon>
        <taxon>Dothidotthia</taxon>
    </lineage>
</organism>
<name>A0A6A6ADA0_9PLEO</name>
<feature type="region of interest" description="Disordered" evidence="1">
    <location>
        <begin position="70"/>
        <end position="98"/>
    </location>
</feature>
<dbReference type="GeneID" id="54410891"/>
<dbReference type="EMBL" id="ML977506">
    <property type="protein sequence ID" value="KAF2129526.1"/>
    <property type="molecule type" value="Genomic_DNA"/>
</dbReference>
<dbReference type="AlphaFoldDB" id="A0A6A6ADA0"/>
<dbReference type="OrthoDB" id="3886346at2759"/>
<protein>
    <submittedName>
        <fullName evidence="2">Uncharacterized protein</fullName>
    </submittedName>
</protein>
<feature type="compositionally biased region" description="Polar residues" evidence="1">
    <location>
        <begin position="270"/>
        <end position="284"/>
    </location>
</feature>
<dbReference type="RefSeq" id="XP_033523915.1">
    <property type="nucleotide sequence ID" value="XM_033670459.1"/>
</dbReference>
<evidence type="ECO:0000256" key="1">
    <source>
        <dbReference type="SAM" id="MobiDB-lite"/>
    </source>
</evidence>
<dbReference type="Proteomes" id="UP000799771">
    <property type="component" value="Unassembled WGS sequence"/>
</dbReference>
<reference evidence="2" key="1">
    <citation type="journal article" date="2020" name="Stud. Mycol.">
        <title>101 Dothideomycetes genomes: a test case for predicting lifestyles and emergence of pathogens.</title>
        <authorList>
            <person name="Haridas S."/>
            <person name="Albert R."/>
            <person name="Binder M."/>
            <person name="Bloem J."/>
            <person name="Labutti K."/>
            <person name="Salamov A."/>
            <person name="Andreopoulos B."/>
            <person name="Baker S."/>
            <person name="Barry K."/>
            <person name="Bills G."/>
            <person name="Bluhm B."/>
            <person name="Cannon C."/>
            <person name="Castanera R."/>
            <person name="Culley D."/>
            <person name="Daum C."/>
            <person name="Ezra D."/>
            <person name="Gonzalez J."/>
            <person name="Henrissat B."/>
            <person name="Kuo A."/>
            <person name="Liang C."/>
            <person name="Lipzen A."/>
            <person name="Lutzoni F."/>
            <person name="Magnuson J."/>
            <person name="Mondo S."/>
            <person name="Nolan M."/>
            <person name="Ohm R."/>
            <person name="Pangilinan J."/>
            <person name="Park H.-J."/>
            <person name="Ramirez L."/>
            <person name="Alfaro M."/>
            <person name="Sun H."/>
            <person name="Tritt A."/>
            <person name="Yoshinaga Y."/>
            <person name="Zwiers L.-H."/>
            <person name="Turgeon B."/>
            <person name="Goodwin S."/>
            <person name="Spatafora J."/>
            <person name="Crous P."/>
            <person name="Grigoriev I."/>
        </authorList>
    </citation>
    <scope>NUCLEOTIDE SEQUENCE</scope>
    <source>
        <strain evidence="2">CBS 119687</strain>
    </source>
</reference>
<proteinExistence type="predicted"/>
<evidence type="ECO:0000313" key="2">
    <source>
        <dbReference type="EMBL" id="KAF2129526.1"/>
    </source>
</evidence>
<accession>A0A6A6ADA0</accession>
<evidence type="ECO:0000313" key="3">
    <source>
        <dbReference type="Proteomes" id="UP000799771"/>
    </source>
</evidence>
<gene>
    <name evidence="2" type="ORF">P153DRAFT_385731</name>
</gene>
<keyword evidence="3" id="KW-1185">Reference proteome</keyword>
<sequence length="353" mass="39022">MSDVEKSFAFLQDGIPQWLQDVTVIQEKVTAMQNENINVVVSRSPFAERDTSSVELIRAGNLDAVVEEATPPNEPLATPLANRKRKSTSVISDRASGPSKYRPRTMVVITYDGDIQKSFELLVRAIGTGRNMLRKAKMQAKMSELAAVVGSSEDEDDDDDDDDDEVFMSKANYRPRITAMRMRAAARSGNGRGVGGNSNTPAALFETVDKTLEQAQSLCEKSAHLTLREGDCRKELDGVRKHFEELLETAKTEVTKCNAKKSQDIPESPAQDTSDTSVSSMEQPSYNKRFERMARPTPELAPQPHGVLLPMSTEIAPTTTKILHIEVGDDESDEETDFVMPPVRLTSRLTGRT</sequence>